<dbReference type="NCBIfam" id="TIGR00125">
    <property type="entry name" value="cyt_tran_rel"/>
    <property type="match status" value="1"/>
</dbReference>
<dbReference type="UniPathway" id="UPA00241">
    <property type="reaction ID" value="UER00355"/>
</dbReference>
<feature type="binding site" evidence="9">
    <location>
        <position position="75"/>
    </location>
    <ligand>
        <name>substrate</name>
    </ligand>
</feature>
<dbReference type="EMBL" id="CP018180">
    <property type="protein sequence ID" value="AUJ32314.1"/>
    <property type="molecule type" value="Genomic_DNA"/>
</dbReference>
<gene>
    <name evidence="9" type="primary">coaD</name>
    <name evidence="11" type="ORF">BSQ50_06925</name>
</gene>
<dbReference type="InterPro" id="IPR004821">
    <property type="entry name" value="Cyt_trans-like"/>
</dbReference>
<dbReference type="GO" id="GO:0004595">
    <property type="term" value="F:pantetheine-phosphate adenylyltransferase activity"/>
    <property type="evidence" value="ECO:0007669"/>
    <property type="project" value="UniProtKB-UniRule"/>
</dbReference>
<dbReference type="Proteomes" id="UP000324497">
    <property type="component" value="Chromosome"/>
</dbReference>
<dbReference type="NCBIfam" id="TIGR01510">
    <property type="entry name" value="coaD_prev_kdtB"/>
    <property type="match status" value="1"/>
</dbReference>
<evidence type="ECO:0000313" key="11">
    <source>
        <dbReference type="EMBL" id="AUJ32314.1"/>
    </source>
</evidence>
<dbReference type="GO" id="GO:0005737">
    <property type="term" value="C:cytoplasm"/>
    <property type="evidence" value="ECO:0007669"/>
    <property type="project" value="UniProtKB-SubCell"/>
</dbReference>
<dbReference type="AlphaFoldDB" id="A0A3Q8CZI2"/>
<dbReference type="PANTHER" id="PTHR21342:SF1">
    <property type="entry name" value="PHOSPHOPANTETHEINE ADENYLYLTRANSFERASE"/>
    <property type="match status" value="1"/>
</dbReference>
<comment type="subunit">
    <text evidence="9">Homohexamer.</text>
</comment>
<keyword evidence="7 9" id="KW-0173">Coenzyme A biosynthesis</keyword>
<dbReference type="SUPFAM" id="SSF52374">
    <property type="entry name" value="Nucleotidylyl transferase"/>
    <property type="match status" value="1"/>
</dbReference>
<feature type="binding site" evidence="9">
    <location>
        <begin position="8"/>
        <end position="9"/>
    </location>
    <ligand>
        <name>ATP</name>
        <dbReference type="ChEBI" id="CHEBI:30616"/>
    </ligand>
</feature>
<evidence type="ECO:0000259" key="10">
    <source>
        <dbReference type="Pfam" id="PF01467"/>
    </source>
</evidence>
<feature type="binding site" evidence="9">
    <location>
        <begin position="125"/>
        <end position="131"/>
    </location>
    <ligand>
        <name>ATP</name>
        <dbReference type="ChEBI" id="CHEBI:30616"/>
    </ligand>
</feature>
<dbReference type="GO" id="GO:0005524">
    <property type="term" value="F:ATP binding"/>
    <property type="evidence" value="ECO:0007669"/>
    <property type="project" value="UniProtKB-KW"/>
</dbReference>
<dbReference type="KEGG" id="lng:BSQ50_06925"/>
<dbReference type="RefSeq" id="WP_057885754.1">
    <property type="nucleotide sequence ID" value="NZ_CP092367.1"/>
</dbReference>
<keyword evidence="12" id="KW-1185">Reference proteome</keyword>
<dbReference type="InterPro" id="IPR001980">
    <property type="entry name" value="PPAT"/>
</dbReference>
<comment type="pathway">
    <text evidence="9">Cofactor biosynthesis; coenzyme A biosynthesis; CoA from (R)-pantothenate: step 4/5.</text>
</comment>
<feature type="binding site" evidence="9">
    <location>
        <position position="89"/>
    </location>
    <ligand>
        <name>substrate</name>
    </ligand>
</feature>
<keyword evidence="2 9" id="KW-0808">Transferase</keyword>
<dbReference type="GO" id="GO:0015937">
    <property type="term" value="P:coenzyme A biosynthetic process"/>
    <property type="evidence" value="ECO:0007669"/>
    <property type="project" value="UniProtKB-UniRule"/>
</dbReference>
<evidence type="ECO:0000256" key="8">
    <source>
        <dbReference type="ARBA" id="ARBA00029346"/>
    </source>
</evidence>
<evidence type="ECO:0000313" key="12">
    <source>
        <dbReference type="Proteomes" id="UP000324497"/>
    </source>
</evidence>
<evidence type="ECO:0000256" key="6">
    <source>
        <dbReference type="ARBA" id="ARBA00022842"/>
    </source>
</evidence>
<dbReference type="HAMAP" id="MF_00151">
    <property type="entry name" value="PPAT_bact"/>
    <property type="match status" value="1"/>
</dbReference>
<evidence type="ECO:0000256" key="1">
    <source>
        <dbReference type="ARBA" id="ARBA00022490"/>
    </source>
</evidence>
<keyword evidence="5 9" id="KW-0067">ATP-binding</keyword>
<organism evidence="11 12">
    <name type="scientific">Liquorilactobacillus nagelii</name>
    <dbReference type="NCBI Taxonomy" id="82688"/>
    <lineage>
        <taxon>Bacteria</taxon>
        <taxon>Bacillati</taxon>
        <taxon>Bacillota</taxon>
        <taxon>Bacilli</taxon>
        <taxon>Lactobacillales</taxon>
        <taxon>Lactobacillaceae</taxon>
        <taxon>Liquorilactobacillus</taxon>
    </lineage>
</organism>
<feature type="binding site" evidence="9">
    <location>
        <position position="100"/>
    </location>
    <ligand>
        <name>ATP</name>
        <dbReference type="ChEBI" id="CHEBI:30616"/>
    </ligand>
</feature>
<evidence type="ECO:0000256" key="9">
    <source>
        <dbReference type="HAMAP-Rule" id="MF_00151"/>
    </source>
</evidence>
<dbReference type="PRINTS" id="PR01020">
    <property type="entry name" value="LPSBIOSNTHSS"/>
</dbReference>
<dbReference type="EC" id="2.7.7.3" evidence="9"/>
<accession>A0A3Q8CZI2</accession>
<reference evidence="11 12" key="1">
    <citation type="submission" date="2016-11" db="EMBL/GenBank/DDBJ databases">
        <title>Interaction between Lactobacillus species and yeast in water kefir.</title>
        <authorList>
            <person name="Behr J."/>
            <person name="Xu D."/>
            <person name="Vogel R.F."/>
        </authorList>
    </citation>
    <scope>NUCLEOTIDE SEQUENCE [LARGE SCALE GENOMIC DNA]</scope>
    <source>
        <strain evidence="11 12">TMW 1.1827</strain>
    </source>
</reference>
<evidence type="ECO:0000256" key="7">
    <source>
        <dbReference type="ARBA" id="ARBA00022993"/>
    </source>
</evidence>
<proteinExistence type="inferred from homology"/>
<keyword evidence="1 9" id="KW-0963">Cytoplasm</keyword>
<keyword evidence="4 9" id="KW-0547">Nucleotide-binding</keyword>
<feature type="binding site" evidence="9">
    <location>
        <position position="8"/>
    </location>
    <ligand>
        <name>substrate</name>
    </ligand>
</feature>
<comment type="subcellular location">
    <subcellularLocation>
        <location evidence="9">Cytoplasm</location>
    </subcellularLocation>
</comment>
<feature type="binding site" evidence="9">
    <location>
        <begin position="90"/>
        <end position="92"/>
    </location>
    <ligand>
        <name>ATP</name>
        <dbReference type="ChEBI" id="CHEBI:30616"/>
    </ligand>
</feature>
<evidence type="ECO:0000256" key="3">
    <source>
        <dbReference type="ARBA" id="ARBA00022695"/>
    </source>
</evidence>
<feature type="binding site" evidence="9">
    <location>
        <position position="16"/>
    </location>
    <ligand>
        <name>ATP</name>
        <dbReference type="ChEBI" id="CHEBI:30616"/>
    </ligand>
</feature>
<feature type="site" description="Transition state stabilizer" evidence="9">
    <location>
        <position position="16"/>
    </location>
</feature>
<keyword evidence="3 9" id="KW-0548">Nucleotidyltransferase</keyword>
<sequence>MIAVFPGSFDPVTNGHMDIIQRTATLFEQVVVLVMKNTAKKGLFSAQQRVKLLQQVLAEQKLENVRVLAATDQLTIEAVKQVGGKVIVRGVRNEQDFIFERDIAELNRQLAPEIETLLLPTKPELAAISSSYIKEIAQFGGELSTMVPTSVAKSLHERFGR</sequence>
<protein>
    <recommendedName>
        <fullName evidence="9">Phosphopantetheine adenylyltransferase</fullName>
        <ecNumber evidence="9">2.7.7.3</ecNumber>
    </recommendedName>
    <alternativeName>
        <fullName evidence="9">Dephospho-CoA pyrophosphorylase</fullName>
    </alternativeName>
    <alternativeName>
        <fullName evidence="9">Pantetheine-phosphate adenylyltransferase</fullName>
        <shortName evidence="9">PPAT</shortName>
    </alternativeName>
</protein>
<evidence type="ECO:0000256" key="2">
    <source>
        <dbReference type="ARBA" id="ARBA00022679"/>
    </source>
</evidence>
<feature type="domain" description="Cytidyltransferase-like" evidence="10">
    <location>
        <begin position="4"/>
        <end position="135"/>
    </location>
</feature>
<keyword evidence="6 9" id="KW-0460">Magnesium</keyword>
<dbReference type="Pfam" id="PF01467">
    <property type="entry name" value="CTP_transf_like"/>
    <property type="match status" value="1"/>
</dbReference>
<dbReference type="Gene3D" id="3.40.50.620">
    <property type="entry name" value="HUPs"/>
    <property type="match status" value="1"/>
</dbReference>
<name>A0A3Q8CZI2_9LACO</name>
<feature type="binding site" evidence="9">
    <location>
        <position position="40"/>
    </location>
    <ligand>
        <name>substrate</name>
    </ligand>
</feature>
<comment type="similarity">
    <text evidence="9">Belongs to the bacterial CoaD family.</text>
</comment>
<comment type="cofactor">
    <cofactor evidence="9">
        <name>Mg(2+)</name>
        <dbReference type="ChEBI" id="CHEBI:18420"/>
    </cofactor>
</comment>
<evidence type="ECO:0000256" key="5">
    <source>
        <dbReference type="ARBA" id="ARBA00022840"/>
    </source>
</evidence>
<evidence type="ECO:0000256" key="4">
    <source>
        <dbReference type="ARBA" id="ARBA00022741"/>
    </source>
</evidence>
<dbReference type="InterPro" id="IPR014729">
    <property type="entry name" value="Rossmann-like_a/b/a_fold"/>
</dbReference>
<dbReference type="CDD" id="cd02163">
    <property type="entry name" value="PPAT"/>
    <property type="match status" value="1"/>
</dbReference>
<comment type="catalytic activity">
    <reaction evidence="8 9">
        <text>(R)-4'-phosphopantetheine + ATP + H(+) = 3'-dephospho-CoA + diphosphate</text>
        <dbReference type="Rhea" id="RHEA:19801"/>
        <dbReference type="ChEBI" id="CHEBI:15378"/>
        <dbReference type="ChEBI" id="CHEBI:30616"/>
        <dbReference type="ChEBI" id="CHEBI:33019"/>
        <dbReference type="ChEBI" id="CHEBI:57328"/>
        <dbReference type="ChEBI" id="CHEBI:61723"/>
        <dbReference type="EC" id="2.7.7.3"/>
    </reaction>
</comment>
<comment type="function">
    <text evidence="9">Reversibly transfers an adenylyl group from ATP to 4'-phosphopantetheine, yielding dephospho-CoA (dPCoA) and pyrophosphate.</text>
</comment>
<dbReference type="PANTHER" id="PTHR21342">
    <property type="entry name" value="PHOSPHOPANTETHEINE ADENYLYLTRANSFERASE"/>
    <property type="match status" value="1"/>
</dbReference>